<evidence type="ECO:0000256" key="1">
    <source>
        <dbReference type="SAM" id="SignalP"/>
    </source>
</evidence>
<sequence length="335" mass="35867">MTIKNLKIVALALTLIVGITSCSKDDNSTKNENNNGGGSSVTTINLQNSTYTGTAFVTFTDGSTATGNFQSGTMKLPLQGDKIIAGIQPENEDYILLGRKQGETINLNYHNRQLQFRIPINGVIPIGSYAEFQLINTALNNSYKLETNLDFMNLEWTPIGTIGTALNFDGQNHEISNLKISTATIFFTNQCTYTDANGSHTYSNRSYLTGLFASVGSLKNLIIRSGSITAISTYGHNSMTGAFVGWGGYIENCKNYANVNGDEPPHDNFGCSNAYSDYTGGIMGRESSVKNCINYGNITNGCGITTISNEAVRTVSGNNGGTNGNINYGTTSGCP</sequence>
<reference evidence="2 3" key="1">
    <citation type="submission" date="2018-04" db="EMBL/GenBank/DDBJ databases">
        <title>Flavobacterium sp. nov., isolated from glacier ice.</title>
        <authorList>
            <person name="Liu Q."/>
            <person name="Xin Y.-H."/>
        </authorList>
    </citation>
    <scope>NUCLEOTIDE SEQUENCE [LARGE SCALE GENOMIC DNA]</scope>
    <source>
        <strain evidence="2 3">RB1R5</strain>
    </source>
</reference>
<evidence type="ECO:0000313" key="2">
    <source>
        <dbReference type="EMBL" id="PWA05389.1"/>
    </source>
</evidence>
<protein>
    <recommendedName>
        <fullName evidence="4">GLUG domain-containing protein</fullName>
    </recommendedName>
</protein>
<dbReference type="Gene3D" id="2.160.20.110">
    <property type="match status" value="1"/>
</dbReference>
<keyword evidence="1" id="KW-0732">Signal</keyword>
<dbReference type="Proteomes" id="UP000245449">
    <property type="component" value="Unassembled WGS sequence"/>
</dbReference>
<evidence type="ECO:0000313" key="3">
    <source>
        <dbReference type="Proteomes" id="UP000245449"/>
    </source>
</evidence>
<dbReference type="AlphaFoldDB" id="A0A2U1JK62"/>
<feature type="signal peptide" evidence="1">
    <location>
        <begin position="1"/>
        <end position="24"/>
    </location>
</feature>
<feature type="chain" id="PRO_5015421892" description="GLUG domain-containing protein" evidence="1">
    <location>
        <begin position="25"/>
        <end position="335"/>
    </location>
</feature>
<comment type="caution">
    <text evidence="2">The sequence shown here is derived from an EMBL/GenBank/DDBJ whole genome shotgun (WGS) entry which is preliminary data.</text>
</comment>
<name>A0A2U1JK62_9FLAO</name>
<keyword evidence="3" id="KW-1185">Reference proteome</keyword>
<dbReference type="PROSITE" id="PS51257">
    <property type="entry name" value="PROKAR_LIPOPROTEIN"/>
    <property type="match status" value="1"/>
</dbReference>
<proteinExistence type="predicted"/>
<gene>
    <name evidence="2" type="ORF">DB895_07275</name>
</gene>
<accession>A0A2U1JK62</accession>
<organism evidence="2 3">
    <name type="scientific">Flavobacterium psychrotolerans</name>
    <dbReference type="NCBI Taxonomy" id="2169410"/>
    <lineage>
        <taxon>Bacteria</taxon>
        <taxon>Pseudomonadati</taxon>
        <taxon>Bacteroidota</taxon>
        <taxon>Flavobacteriia</taxon>
        <taxon>Flavobacteriales</taxon>
        <taxon>Flavobacteriaceae</taxon>
        <taxon>Flavobacterium</taxon>
    </lineage>
</organism>
<dbReference type="EMBL" id="QCZI01000007">
    <property type="protein sequence ID" value="PWA05389.1"/>
    <property type="molecule type" value="Genomic_DNA"/>
</dbReference>
<evidence type="ECO:0008006" key="4">
    <source>
        <dbReference type="Google" id="ProtNLM"/>
    </source>
</evidence>